<dbReference type="GO" id="GO:0046872">
    <property type="term" value="F:metal ion binding"/>
    <property type="evidence" value="ECO:0007669"/>
    <property type="project" value="UniProtKB-KW"/>
</dbReference>
<dbReference type="EMBL" id="JAIWYP010000007">
    <property type="protein sequence ID" value="KAH3800464.1"/>
    <property type="molecule type" value="Genomic_DNA"/>
</dbReference>
<comment type="caution">
    <text evidence="7">The sequence shown here is derived from an EMBL/GenBank/DDBJ whole genome shotgun (WGS) entry which is preliminary data.</text>
</comment>
<feature type="chain" id="PRO_5038340182" description="Tyrosinase copper-binding domain-containing protein" evidence="4">
    <location>
        <begin position="20"/>
        <end position="755"/>
    </location>
</feature>
<evidence type="ECO:0000256" key="3">
    <source>
        <dbReference type="SAM" id="MobiDB-lite"/>
    </source>
</evidence>
<dbReference type="InterPro" id="IPR050316">
    <property type="entry name" value="Tyrosinase/Hemocyanin"/>
</dbReference>
<dbReference type="SUPFAM" id="SSF48056">
    <property type="entry name" value="Di-copper centre-containing domain"/>
    <property type="match status" value="1"/>
</dbReference>
<dbReference type="PANTHER" id="PTHR11474">
    <property type="entry name" value="TYROSINASE FAMILY MEMBER"/>
    <property type="match status" value="1"/>
</dbReference>
<proteinExistence type="predicted"/>
<dbReference type="AlphaFoldDB" id="A0A9D4J8T5"/>
<keyword evidence="2" id="KW-0186">Copper</keyword>
<name>A0A9D4J8T5_DREPO</name>
<accession>A0A9D4J8T5</accession>
<evidence type="ECO:0000256" key="1">
    <source>
        <dbReference type="ARBA" id="ARBA00022723"/>
    </source>
</evidence>
<dbReference type="Pfam" id="PF00264">
    <property type="entry name" value="Tyrosinase"/>
    <property type="match status" value="1"/>
</dbReference>
<dbReference type="PANTHER" id="PTHR11474:SF126">
    <property type="entry name" value="TYROSINASE-LIKE PROTEIN TYR-1-RELATED"/>
    <property type="match status" value="1"/>
</dbReference>
<feature type="signal peptide" evidence="4">
    <location>
        <begin position="1"/>
        <end position="19"/>
    </location>
</feature>
<evidence type="ECO:0000313" key="7">
    <source>
        <dbReference type="EMBL" id="KAH3800464.1"/>
    </source>
</evidence>
<evidence type="ECO:0000259" key="6">
    <source>
        <dbReference type="PROSITE" id="PS00498"/>
    </source>
</evidence>
<keyword evidence="1" id="KW-0479">Metal-binding</keyword>
<gene>
    <name evidence="7" type="ORF">DPMN_154097</name>
</gene>
<dbReference type="Gene3D" id="1.10.1280.10">
    <property type="entry name" value="Di-copper center containing domain from catechol oxidase"/>
    <property type="match status" value="1"/>
</dbReference>
<reference evidence="7" key="1">
    <citation type="journal article" date="2019" name="bioRxiv">
        <title>The Genome of the Zebra Mussel, Dreissena polymorpha: A Resource for Invasive Species Research.</title>
        <authorList>
            <person name="McCartney M.A."/>
            <person name="Auch B."/>
            <person name="Kono T."/>
            <person name="Mallez S."/>
            <person name="Zhang Y."/>
            <person name="Obille A."/>
            <person name="Becker A."/>
            <person name="Abrahante J.E."/>
            <person name="Garbe J."/>
            <person name="Badalamenti J.P."/>
            <person name="Herman A."/>
            <person name="Mangelson H."/>
            <person name="Liachko I."/>
            <person name="Sullivan S."/>
            <person name="Sone E.D."/>
            <person name="Koren S."/>
            <person name="Silverstein K.A.T."/>
            <person name="Beckman K.B."/>
            <person name="Gohl D.M."/>
        </authorList>
    </citation>
    <scope>NUCLEOTIDE SEQUENCE</scope>
    <source>
        <strain evidence="7">Duluth1</strain>
        <tissue evidence="7">Whole animal</tissue>
    </source>
</reference>
<dbReference type="PRINTS" id="PR00092">
    <property type="entry name" value="TYROSINASE"/>
</dbReference>
<organism evidence="7 8">
    <name type="scientific">Dreissena polymorpha</name>
    <name type="common">Zebra mussel</name>
    <name type="synonym">Mytilus polymorpha</name>
    <dbReference type="NCBI Taxonomy" id="45954"/>
    <lineage>
        <taxon>Eukaryota</taxon>
        <taxon>Metazoa</taxon>
        <taxon>Spiralia</taxon>
        <taxon>Lophotrochozoa</taxon>
        <taxon>Mollusca</taxon>
        <taxon>Bivalvia</taxon>
        <taxon>Autobranchia</taxon>
        <taxon>Heteroconchia</taxon>
        <taxon>Euheterodonta</taxon>
        <taxon>Imparidentia</taxon>
        <taxon>Neoheterodontei</taxon>
        <taxon>Myida</taxon>
        <taxon>Dreissenoidea</taxon>
        <taxon>Dreissenidae</taxon>
        <taxon>Dreissena</taxon>
    </lineage>
</organism>
<sequence>MALLQKIAIALCVLVVANAAPIENFFPPELVDCVNRLSSLANTTHRTASLSVDLKQMEDASQSTAEQEAIDYAGIDMPTLGTPEDVHLHCIRQFVWKKDMVRWEDYNITKTDIDFVNSLLASMIRPEGDEHSRSKRQYTDPSENSYSQDRFPPTGFRIRREYRRLSDGERNAFHTALQTMKTNGEYDTFAQLHRGIVTTSAHGGPNFLGWHRVYLAMFEEALRRIDGQVSLPYWDSILDNDMENPVNTILFSPAFFGNGDKQVISGPFANWVTPIGPLTRNISGQGMLFNKEHIRMIMTRCRARDIIAPAPLVFNLDIIHGGIHLWVGGQMSGLHTAAHDPVFFLHHAFVDYIWEMFRNHQFFNCAVNPSLNYPEVTGQHAPERPMDGLPGYVNIDGYQSFWTQNWYRYERAPTCPDCGSPYLTCDPVHDVCVSVERTVFQTDRGLQSTQEVANLVIGQKFVGPGDDPRTQVGLARMALASRKKRAIPKQADTPKIFGGTDSNQRIVKLPLNVGEKFLLTENDNRTSIVLRRNIARGVFSGNIVHNATQDVYSGNAFPVASPMSLLPALVSDTLDLYKQNTSYYTSISAASDWLFVPVQMTYGVVGTNNTAQTPSTKCRPTSKIWTHIKVSAQGLNYLGEYTDFGVVDTSKPLPSTHAIIAIRAPEVGPSITMVTASHGCGLMCTPKCITNDAGTYQYRPCTGILWITPEDAIAYAREHTVAEESIRRGDAKFPIVFECHNKSLLPWQRLRNYEQ</sequence>
<evidence type="ECO:0000313" key="8">
    <source>
        <dbReference type="Proteomes" id="UP000828390"/>
    </source>
</evidence>
<feature type="domain" description="Tyrosinase copper-binding" evidence="5">
    <location>
        <begin position="202"/>
        <end position="219"/>
    </location>
</feature>
<dbReference type="GO" id="GO:0016491">
    <property type="term" value="F:oxidoreductase activity"/>
    <property type="evidence" value="ECO:0007669"/>
    <property type="project" value="InterPro"/>
</dbReference>
<keyword evidence="8" id="KW-1185">Reference proteome</keyword>
<feature type="compositionally biased region" description="Polar residues" evidence="3">
    <location>
        <begin position="139"/>
        <end position="148"/>
    </location>
</feature>
<evidence type="ECO:0000256" key="2">
    <source>
        <dbReference type="ARBA" id="ARBA00023008"/>
    </source>
</evidence>
<evidence type="ECO:0000259" key="5">
    <source>
        <dbReference type="PROSITE" id="PS00497"/>
    </source>
</evidence>
<evidence type="ECO:0000256" key="4">
    <source>
        <dbReference type="SAM" id="SignalP"/>
    </source>
</evidence>
<keyword evidence="4" id="KW-0732">Signal</keyword>
<dbReference type="PROSITE" id="PS00498">
    <property type="entry name" value="TYROSINASE_2"/>
    <property type="match status" value="1"/>
</dbReference>
<dbReference type="InterPro" id="IPR008922">
    <property type="entry name" value="Di-copper_centre_dom_sf"/>
</dbReference>
<protein>
    <recommendedName>
        <fullName evidence="5 6">Tyrosinase copper-binding domain-containing protein</fullName>
    </recommendedName>
</protein>
<feature type="domain" description="Tyrosinase copper-binding" evidence="6">
    <location>
        <begin position="340"/>
        <end position="351"/>
    </location>
</feature>
<feature type="region of interest" description="Disordered" evidence="3">
    <location>
        <begin position="127"/>
        <end position="153"/>
    </location>
</feature>
<dbReference type="Proteomes" id="UP000828390">
    <property type="component" value="Unassembled WGS sequence"/>
</dbReference>
<dbReference type="InterPro" id="IPR002227">
    <property type="entry name" value="Tyrosinase_Cu-bd"/>
</dbReference>
<reference evidence="7" key="2">
    <citation type="submission" date="2020-11" db="EMBL/GenBank/DDBJ databases">
        <authorList>
            <person name="McCartney M.A."/>
            <person name="Auch B."/>
            <person name="Kono T."/>
            <person name="Mallez S."/>
            <person name="Becker A."/>
            <person name="Gohl D.M."/>
            <person name="Silverstein K.A.T."/>
            <person name="Koren S."/>
            <person name="Bechman K.B."/>
            <person name="Herman A."/>
            <person name="Abrahante J.E."/>
            <person name="Garbe J."/>
        </authorList>
    </citation>
    <scope>NUCLEOTIDE SEQUENCE</scope>
    <source>
        <strain evidence="7">Duluth1</strain>
        <tissue evidence="7">Whole animal</tissue>
    </source>
</reference>
<dbReference type="PROSITE" id="PS00497">
    <property type="entry name" value="TYROSINASE_1"/>
    <property type="match status" value="1"/>
</dbReference>